<dbReference type="SUPFAM" id="SSF57889">
    <property type="entry name" value="Cysteine-rich domain"/>
    <property type="match status" value="1"/>
</dbReference>
<keyword evidence="7" id="KW-1003">Cell membrane</keyword>
<dbReference type="FunFam" id="2.30.29.30:FF:000308">
    <property type="entry name" value="Rho-associated protein kinase 1"/>
    <property type="match status" value="1"/>
</dbReference>
<dbReference type="Gene3D" id="1.10.510.10">
    <property type="entry name" value="Transferase(Phosphotransferase) domain 1"/>
    <property type="match status" value="1"/>
</dbReference>
<evidence type="ECO:0000256" key="7">
    <source>
        <dbReference type="ARBA" id="ARBA00022475"/>
    </source>
</evidence>
<evidence type="ECO:0000256" key="12">
    <source>
        <dbReference type="ARBA" id="ARBA00022723"/>
    </source>
</evidence>
<dbReference type="InterPro" id="IPR046349">
    <property type="entry name" value="C1-like_sf"/>
</dbReference>
<feature type="compositionally biased region" description="Polar residues" evidence="30">
    <location>
        <begin position="1353"/>
        <end position="1372"/>
    </location>
</feature>
<keyword evidence="11" id="KW-0808">Transferase</keyword>
<dbReference type="InterPro" id="IPR001849">
    <property type="entry name" value="PH_domain"/>
</dbReference>
<dbReference type="GO" id="GO:0072518">
    <property type="term" value="F:Rho-dependent protein serine/threonine kinase activity"/>
    <property type="evidence" value="ECO:0007669"/>
    <property type="project" value="TreeGrafter"/>
</dbReference>
<feature type="coiled-coil region" evidence="29">
    <location>
        <begin position="945"/>
        <end position="1094"/>
    </location>
</feature>
<dbReference type="GO" id="GO:0008270">
    <property type="term" value="F:zinc ion binding"/>
    <property type="evidence" value="ECO:0007669"/>
    <property type="project" value="UniProtKB-KW"/>
</dbReference>
<dbReference type="PANTHER" id="PTHR22988">
    <property type="entry name" value="MYOTONIC DYSTROPHY S/T KINASE-RELATED"/>
    <property type="match status" value="1"/>
</dbReference>
<dbReference type="GO" id="GO:0005524">
    <property type="term" value="F:ATP binding"/>
    <property type="evidence" value="ECO:0007669"/>
    <property type="project" value="UniProtKB-UniRule"/>
</dbReference>
<feature type="region of interest" description="Disordered" evidence="30">
    <location>
        <begin position="1313"/>
        <end position="1372"/>
    </location>
</feature>
<feature type="binding site" evidence="28">
    <location>
        <position position="107"/>
    </location>
    <ligand>
        <name>ATP</name>
        <dbReference type="ChEBI" id="CHEBI:30616"/>
    </ligand>
</feature>
<dbReference type="Gene3D" id="3.30.60.20">
    <property type="match status" value="1"/>
</dbReference>
<evidence type="ECO:0000256" key="21">
    <source>
        <dbReference type="ARBA" id="ARBA00023212"/>
    </source>
</evidence>
<dbReference type="GO" id="GO:0005856">
    <property type="term" value="C:cytoskeleton"/>
    <property type="evidence" value="ECO:0007669"/>
    <property type="project" value="UniProtKB-SubCell"/>
</dbReference>
<feature type="domain" description="Protein kinase" evidence="32">
    <location>
        <begin position="78"/>
        <end position="340"/>
    </location>
</feature>
<dbReference type="GO" id="GO:0032154">
    <property type="term" value="C:cleavage furrow"/>
    <property type="evidence" value="ECO:0007669"/>
    <property type="project" value="UniProtKB-SubCell"/>
</dbReference>
<dbReference type="PROSITE" id="PS00107">
    <property type="entry name" value="PROTEIN_KINASE_ATP"/>
    <property type="match status" value="1"/>
</dbReference>
<evidence type="ECO:0000256" key="22">
    <source>
        <dbReference type="ARBA" id="ARBA00053856"/>
    </source>
</evidence>
<evidence type="ECO:0000256" key="28">
    <source>
        <dbReference type="PROSITE-ProRule" id="PRU10141"/>
    </source>
</evidence>
<dbReference type="SMART" id="SM00109">
    <property type="entry name" value="C1"/>
    <property type="match status" value="1"/>
</dbReference>
<dbReference type="Pfam" id="PF00069">
    <property type="entry name" value="Pkinase"/>
    <property type="match status" value="1"/>
</dbReference>
<evidence type="ECO:0000256" key="3">
    <source>
        <dbReference type="ARBA" id="ARBA00004245"/>
    </source>
</evidence>
<dbReference type="SUPFAM" id="SSF50729">
    <property type="entry name" value="PH domain-like"/>
    <property type="match status" value="1"/>
</dbReference>
<dbReference type="InterPro" id="IPR000961">
    <property type="entry name" value="AGC-kinase_C"/>
</dbReference>
<keyword evidence="8" id="KW-0963">Cytoplasm</keyword>
<evidence type="ECO:0000313" key="37">
    <source>
        <dbReference type="Proteomes" id="UP000677054"/>
    </source>
</evidence>
<dbReference type="GO" id="GO:0031267">
    <property type="term" value="F:small GTPase binding"/>
    <property type="evidence" value="ECO:0007669"/>
    <property type="project" value="InterPro"/>
</dbReference>
<evidence type="ECO:0000256" key="15">
    <source>
        <dbReference type="ARBA" id="ARBA00022777"/>
    </source>
</evidence>
<dbReference type="GO" id="GO:0030866">
    <property type="term" value="P:cortical actin cytoskeleton organization"/>
    <property type="evidence" value="ECO:0007669"/>
    <property type="project" value="TreeGrafter"/>
</dbReference>
<keyword evidence="18" id="KW-0460">Magnesium</keyword>
<dbReference type="PROSITE" id="PS51859">
    <property type="entry name" value="RHO_BD"/>
    <property type="match status" value="1"/>
</dbReference>
<evidence type="ECO:0000313" key="36">
    <source>
        <dbReference type="EMBL" id="CAD7241781.1"/>
    </source>
</evidence>
<evidence type="ECO:0000256" key="29">
    <source>
        <dbReference type="SAM" id="Coils"/>
    </source>
</evidence>
<dbReference type="FunFam" id="3.30.60.20:FF:000036">
    <property type="entry name" value="Rho-associated protein kinase 1"/>
    <property type="match status" value="1"/>
</dbReference>
<evidence type="ECO:0000256" key="6">
    <source>
        <dbReference type="ARBA" id="ARBA00012513"/>
    </source>
</evidence>
<evidence type="ECO:0000256" key="1">
    <source>
        <dbReference type="ARBA" id="ARBA00001946"/>
    </source>
</evidence>
<comment type="function">
    <text evidence="22">Negatively regulates mel-11 to relieve the inhibition of mlc-4, allowing contraction of the circumferentially oriented microfilaments in epidermal cells and thereby regulating myosin II contractility during spermathecal contraction, cleavage furrow contraction in early embryos, and embryonic elongation and morphogenesis. Required for P-cell migration. May also play a role in oocyte cellularization.</text>
</comment>
<dbReference type="InterPro" id="IPR015008">
    <property type="entry name" value="ROCK_Rho-bd_dom"/>
</dbReference>
<evidence type="ECO:0000256" key="18">
    <source>
        <dbReference type="ARBA" id="ARBA00022842"/>
    </source>
</evidence>
<proteinExistence type="inferred from homology"/>
<keyword evidence="21" id="KW-0206">Cytoskeleton</keyword>
<dbReference type="PROSITE" id="PS51285">
    <property type="entry name" value="AGC_KINASE_CTER"/>
    <property type="match status" value="1"/>
</dbReference>
<evidence type="ECO:0000256" key="26">
    <source>
        <dbReference type="ARBA" id="ARBA00082807"/>
    </source>
</evidence>
<evidence type="ECO:0000256" key="23">
    <source>
        <dbReference type="ARBA" id="ARBA00065158"/>
    </source>
</evidence>
<feature type="domain" description="AGC-kinase C-terminal" evidence="34">
    <location>
        <begin position="341"/>
        <end position="411"/>
    </location>
</feature>
<keyword evidence="10" id="KW-0597">Phosphoprotein</keyword>
<dbReference type="Gene3D" id="2.30.29.30">
    <property type="entry name" value="Pleckstrin-homology domain (PH domain)/Phosphotyrosine-binding domain (PTB)"/>
    <property type="match status" value="1"/>
</dbReference>
<dbReference type="PROSITE" id="PS50011">
    <property type="entry name" value="PROTEIN_KINASE_DOM"/>
    <property type="match status" value="1"/>
</dbReference>
<dbReference type="InterPro" id="IPR002219">
    <property type="entry name" value="PKC_DAG/PE"/>
</dbReference>
<accession>A0A7R8X311</accession>
<evidence type="ECO:0000256" key="9">
    <source>
        <dbReference type="ARBA" id="ARBA00022527"/>
    </source>
</evidence>
<dbReference type="Proteomes" id="UP000677054">
    <property type="component" value="Unassembled WGS sequence"/>
</dbReference>
<dbReference type="CDD" id="cd01242">
    <property type="entry name" value="PH_ROCK"/>
    <property type="match status" value="1"/>
</dbReference>
<dbReference type="FunFam" id="1.10.510.10:FF:000047">
    <property type="entry name" value="Rho-associated protein kinase 1"/>
    <property type="match status" value="1"/>
</dbReference>
<dbReference type="InterPro" id="IPR050839">
    <property type="entry name" value="Rho-assoc_Ser/Thr_Kinase"/>
</dbReference>
<organism evidence="36">
    <name type="scientific">Darwinula stevensoni</name>
    <dbReference type="NCBI Taxonomy" id="69355"/>
    <lineage>
        <taxon>Eukaryota</taxon>
        <taxon>Metazoa</taxon>
        <taxon>Ecdysozoa</taxon>
        <taxon>Arthropoda</taxon>
        <taxon>Crustacea</taxon>
        <taxon>Oligostraca</taxon>
        <taxon>Ostracoda</taxon>
        <taxon>Podocopa</taxon>
        <taxon>Podocopida</taxon>
        <taxon>Darwinulocopina</taxon>
        <taxon>Darwinuloidea</taxon>
        <taxon>Darwinulidae</taxon>
        <taxon>Darwinula</taxon>
    </lineage>
</organism>
<comment type="subcellular location">
    <subcellularLocation>
        <location evidence="2">Cell membrane</location>
    </subcellularLocation>
    <subcellularLocation>
        <location evidence="4">Cleavage furrow</location>
    </subcellularLocation>
    <subcellularLocation>
        <location evidence="3">Cytoplasm</location>
        <location evidence="3">Cytoskeleton</location>
    </subcellularLocation>
</comment>
<keyword evidence="9" id="KW-0723">Serine/threonine-protein kinase</keyword>
<dbReference type="EC" id="2.7.11.1" evidence="6"/>
<keyword evidence="17 28" id="KW-0067">ATP-binding</keyword>
<evidence type="ECO:0000256" key="19">
    <source>
        <dbReference type="ARBA" id="ARBA00023054"/>
    </source>
</evidence>
<evidence type="ECO:0000256" key="13">
    <source>
        <dbReference type="ARBA" id="ARBA00022741"/>
    </source>
</evidence>
<evidence type="ECO:0000256" key="16">
    <source>
        <dbReference type="ARBA" id="ARBA00022833"/>
    </source>
</evidence>
<evidence type="ECO:0000256" key="5">
    <source>
        <dbReference type="ARBA" id="ARBA00009903"/>
    </source>
</evidence>
<comment type="subunit">
    <text evidence="23">Interacts with rho-1.</text>
</comment>
<dbReference type="InterPro" id="IPR011009">
    <property type="entry name" value="Kinase-like_dom_sf"/>
</dbReference>
<evidence type="ECO:0000256" key="27">
    <source>
        <dbReference type="PROSITE-ProRule" id="PRU01206"/>
    </source>
</evidence>
<dbReference type="Gene3D" id="3.30.200.20">
    <property type="entry name" value="Phosphorylase Kinase, domain 1"/>
    <property type="match status" value="1"/>
</dbReference>
<evidence type="ECO:0000259" key="31">
    <source>
        <dbReference type="PROSITE" id="PS50003"/>
    </source>
</evidence>
<feature type="compositionally biased region" description="Basic and acidic residues" evidence="30">
    <location>
        <begin position="610"/>
        <end position="642"/>
    </location>
</feature>
<dbReference type="SMART" id="SM00133">
    <property type="entry name" value="S_TK_X"/>
    <property type="match status" value="1"/>
</dbReference>
<reference evidence="36" key="1">
    <citation type="submission" date="2020-11" db="EMBL/GenBank/DDBJ databases">
        <authorList>
            <person name="Tran Van P."/>
        </authorList>
    </citation>
    <scope>NUCLEOTIDE SEQUENCE</scope>
</reference>
<dbReference type="PANTHER" id="PTHR22988:SF73">
    <property type="entry name" value="RHO-ASSOCIATED PROTEIN KINASE"/>
    <property type="match status" value="1"/>
</dbReference>
<keyword evidence="20" id="KW-0472">Membrane</keyword>
<dbReference type="GO" id="GO:1901888">
    <property type="term" value="P:regulation of cell junction assembly"/>
    <property type="evidence" value="ECO:0007669"/>
    <property type="project" value="TreeGrafter"/>
</dbReference>
<feature type="domain" description="RhoBD" evidence="35">
    <location>
        <begin position="942"/>
        <end position="1008"/>
    </location>
</feature>
<dbReference type="SUPFAM" id="SSF56112">
    <property type="entry name" value="Protein kinase-like (PK-like)"/>
    <property type="match status" value="1"/>
</dbReference>
<evidence type="ECO:0000259" key="32">
    <source>
        <dbReference type="PROSITE" id="PS50011"/>
    </source>
</evidence>
<gene>
    <name evidence="36" type="ORF">DSTB1V02_LOCUS1761</name>
</gene>
<dbReference type="Gene3D" id="1.20.5.340">
    <property type="match status" value="1"/>
</dbReference>
<dbReference type="Gene3D" id="1.20.5.730">
    <property type="entry name" value="Single helix bin"/>
    <property type="match status" value="1"/>
</dbReference>
<feature type="domain" description="Phorbol-ester/DAG-type" evidence="33">
    <location>
        <begin position="1225"/>
        <end position="1280"/>
    </location>
</feature>
<evidence type="ECO:0000256" key="17">
    <source>
        <dbReference type="ARBA" id="ARBA00022840"/>
    </source>
</evidence>
<dbReference type="EMBL" id="CAJPEV010000176">
    <property type="protein sequence ID" value="CAG0881848.1"/>
    <property type="molecule type" value="Genomic_DNA"/>
</dbReference>
<protein>
    <recommendedName>
        <fullName evidence="24">Rho-associated protein kinase let-502</fullName>
        <ecNumber evidence="6">2.7.11.1</ecNumber>
    </recommendedName>
    <alternativeName>
        <fullName evidence="25">Lethal protein 502</fullName>
    </alternativeName>
    <alternativeName>
        <fullName evidence="26">Rho-binding kinase let-502</fullName>
    </alternativeName>
</protein>
<evidence type="ECO:0000256" key="10">
    <source>
        <dbReference type="ARBA" id="ARBA00022553"/>
    </source>
</evidence>
<evidence type="ECO:0000259" key="34">
    <source>
        <dbReference type="PROSITE" id="PS51285"/>
    </source>
</evidence>
<dbReference type="SUPFAM" id="SSF90257">
    <property type="entry name" value="Myosin rod fragments"/>
    <property type="match status" value="1"/>
</dbReference>
<dbReference type="Pfam" id="PF08912">
    <property type="entry name" value="Rho_Binding"/>
    <property type="match status" value="1"/>
</dbReference>
<keyword evidence="19 27" id="KW-0175">Coiled coil</keyword>
<dbReference type="PROSITE" id="PS50003">
    <property type="entry name" value="PH_DOMAIN"/>
    <property type="match status" value="1"/>
</dbReference>
<evidence type="ECO:0000256" key="14">
    <source>
        <dbReference type="ARBA" id="ARBA00022771"/>
    </source>
</evidence>
<evidence type="ECO:0000256" key="4">
    <source>
        <dbReference type="ARBA" id="ARBA00004626"/>
    </source>
</evidence>
<dbReference type="InterPro" id="IPR017441">
    <property type="entry name" value="Protein_kinase_ATP_BS"/>
</dbReference>
<dbReference type="SMART" id="SM00220">
    <property type="entry name" value="S_TKc"/>
    <property type="match status" value="1"/>
</dbReference>
<dbReference type="CDD" id="cd05596">
    <property type="entry name" value="STKc_ROCK"/>
    <property type="match status" value="1"/>
</dbReference>
<dbReference type="InterPro" id="IPR057529">
    <property type="entry name" value="MRCK/ROCK_PH"/>
</dbReference>
<dbReference type="PROSITE" id="PS00108">
    <property type="entry name" value="PROTEIN_KINASE_ST"/>
    <property type="match status" value="1"/>
</dbReference>
<evidence type="ECO:0000259" key="33">
    <source>
        <dbReference type="PROSITE" id="PS50081"/>
    </source>
</evidence>
<comment type="cofactor">
    <cofactor evidence="1">
        <name>Mg(2+)</name>
        <dbReference type="ChEBI" id="CHEBI:18420"/>
    </cofactor>
</comment>
<keyword evidence="14" id="KW-0863">Zinc-finger</keyword>
<dbReference type="GO" id="GO:0005737">
    <property type="term" value="C:cytoplasm"/>
    <property type="evidence" value="ECO:0007669"/>
    <property type="project" value="TreeGrafter"/>
</dbReference>
<dbReference type="SUPFAM" id="SSF103652">
    <property type="entry name" value="G protein-binding domain"/>
    <property type="match status" value="1"/>
</dbReference>
<evidence type="ECO:0000256" key="24">
    <source>
        <dbReference type="ARBA" id="ARBA00068946"/>
    </source>
</evidence>
<feature type="region of interest" description="Disordered" evidence="30">
    <location>
        <begin position="606"/>
        <end position="642"/>
    </location>
</feature>
<dbReference type="InterPro" id="IPR008271">
    <property type="entry name" value="Ser/Thr_kinase_AS"/>
</dbReference>
<dbReference type="EMBL" id="LR899693">
    <property type="protein sequence ID" value="CAD7241781.1"/>
    <property type="molecule type" value="Genomic_DNA"/>
</dbReference>
<keyword evidence="16" id="KW-0862">Zinc</keyword>
<dbReference type="GO" id="GO:0048598">
    <property type="term" value="P:embryonic morphogenesis"/>
    <property type="evidence" value="ECO:0007669"/>
    <property type="project" value="TreeGrafter"/>
</dbReference>
<evidence type="ECO:0000256" key="20">
    <source>
        <dbReference type="ARBA" id="ARBA00023136"/>
    </source>
</evidence>
<keyword evidence="15" id="KW-0418">Kinase</keyword>
<dbReference type="CDD" id="cd22250">
    <property type="entry name" value="ROCK_SBD"/>
    <property type="match status" value="1"/>
</dbReference>
<feature type="compositionally biased region" description="Acidic residues" evidence="30">
    <location>
        <begin position="362"/>
        <end position="380"/>
    </location>
</feature>
<dbReference type="GO" id="GO:0000281">
    <property type="term" value="P:mitotic cytokinesis"/>
    <property type="evidence" value="ECO:0007669"/>
    <property type="project" value="TreeGrafter"/>
</dbReference>
<dbReference type="GO" id="GO:0031032">
    <property type="term" value="P:actomyosin structure organization"/>
    <property type="evidence" value="ECO:0007669"/>
    <property type="project" value="TreeGrafter"/>
</dbReference>
<sequence length="1372" mass="159358">MDICKDEERGRRLEELEKDLLNPRSVINVDCLLDTVQGLISDCDHPALKRIKNIDSFLSRFEKCSSRIVECRMKPDDYNVIKVIGRGAFGEVQLVRHKSTKHVYAMKRLSKFEMIKRSDSAFFWEERDIMAHSNSEWIVKLHFAFQDAKYLYMVMDYMPGGDLVNLMSNYDVPEKWARFYSAEVVLAVDAIHQMGFVHRDVKPDNMLIDKFGHLKLADFGTCMKMDTDGLVRSDTAVGTPDYISPEVLKSQGGEGLYGRECDWWSVGVFLYEMLLGDTPFYADSLVGTYGKIMDHKNSLHFPDDIEISRSAKDLICAFLTDRSNRLGRNGVEEIKSHRFFVNDQWTFDTIRDTVPPIVPELSGDDDTSNFDEVEKDDSPEEFFPPPKAFAGNHLPFMGFTYSGDYQLLSKSSDVPDHNHVPMGNISQLQEDLNRQKIHASEWEERYHHLVTEAQKMKDKEIQLLETSRQLEKQLALMTHDMKEAQRKAENELEARKKIEAMLQETNRKLEDEYNRRSREHNSTLQINEKIHSYEKQILELKEKLKSENDTVIKLKKQNADLSVSNSTKDQSLQELQERVSRLQHTRDEIEKNNLNLKAKLEQVRNSMTQEGDRVRELENKKQSLQGELDRYKENERRSAEDNQQLRERIVDLEKRQAMLEVELKAARQKYQEELKAHQDAVNSYKTEKTRIINEEGANVEAVKSLQMKLNEEKQLRQKAEHFNQEKERQMSMLSVDYRQLQQQLQKVEGEHRQEVEKVRAIYIQLEQETQQRSLLQSNMSVASSEISVLKAQEKQLQREINDLRDVRKNLEHQVRQLRAERSRDDLQMKELQDQLEAEQHFSTLYKTQVNDLKEELEEKAKQLMDLEEENKYLADQLQRAISRADEEALAKSVVEENLADMERDRINKEFEVKNTLEEMKNEISNKEASLVAQFKSKESEFRKSVEALSKERDLKVQQIKEMEDRHAKEMSGASAVEMQKLQRQLQQESMLKVQAVKKLEEIMNRKDNPLKGRNKVSGAELRKKDKECRKLQQELNQEREKFKQMADRCSKELQDIQAFLNEETQSKVKLKMELDSKDLEIEQLQQKLALLNSETISVSSSLGENDGDDEGSRLEGYLSIPNKQNIRRHGWKKQFVVVSSKKIFFYNSESDKVNADPSLILDLDKVFHVRSVSQGDVIRADAKDIPKIFQILYAGEGEARKPDENFPPPDVMKSDDKPGTYTHKGHELVQISFHYPTPCEACAKPMWHMFRPPPALECRRCRVKLHKEHLDKKEEVLAPCKVNYDSNTAKELLLMATSVEETQQWVSKLEKKVQKGGFKANKESRDRSGSDYSSSGSKLKSHDSMHSTSSASQRFQSPAKSATLPSNTSLKK</sequence>
<comment type="similarity">
    <text evidence="5">Belongs to the protein kinase superfamily. AGC Ser/Thr protein kinase family.</text>
</comment>
<name>A0A7R8X311_9CRUS</name>
<dbReference type="OrthoDB" id="2156623at2759"/>
<evidence type="ECO:0000256" key="8">
    <source>
        <dbReference type="ARBA" id="ARBA00022490"/>
    </source>
</evidence>
<dbReference type="FunFam" id="3.30.200.20:FF:000072">
    <property type="entry name" value="Rho-associated protein kinase 2"/>
    <property type="match status" value="1"/>
</dbReference>
<dbReference type="PROSITE" id="PS50081">
    <property type="entry name" value="ZF_DAG_PE_2"/>
    <property type="match status" value="1"/>
</dbReference>
<keyword evidence="13 28" id="KW-0547">Nucleotide-binding</keyword>
<feature type="region of interest" description="Disordered" evidence="30">
    <location>
        <begin position="356"/>
        <end position="380"/>
    </location>
</feature>
<evidence type="ECO:0000256" key="25">
    <source>
        <dbReference type="ARBA" id="ARBA00079005"/>
    </source>
</evidence>
<evidence type="ECO:0000256" key="2">
    <source>
        <dbReference type="ARBA" id="ARBA00004236"/>
    </source>
</evidence>
<keyword evidence="12" id="KW-0479">Metal-binding</keyword>
<evidence type="ECO:0000256" key="11">
    <source>
        <dbReference type="ARBA" id="ARBA00022679"/>
    </source>
</evidence>
<dbReference type="Pfam" id="PF25346">
    <property type="entry name" value="PH_MRCK"/>
    <property type="match status" value="1"/>
</dbReference>
<dbReference type="GO" id="GO:0007266">
    <property type="term" value="P:Rho protein signal transduction"/>
    <property type="evidence" value="ECO:0007669"/>
    <property type="project" value="UniProtKB-UniRule"/>
</dbReference>
<feature type="compositionally biased region" description="Basic and acidic residues" evidence="30">
    <location>
        <begin position="1320"/>
        <end position="1329"/>
    </location>
</feature>
<dbReference type="SMART" id="SM00233">
    <property type="entry name" value="PH"/>
    <property type="match status" value="1"/>
</dbReference>
<dbReference type="InterPro" id="IPR000719">
    <property type="entry name" value="Prot_kinase_dom"/>
</dbReference>
<evidence type="ECO:0000256" key="30">
    <source>
        <dbReference type="SAM" id="MobiDB-lite"/>
    </source>
</evidence>
<keyword evidence="37" id="KW-1185">Reference proteome</keyword>
<dbReference type="InterPro" id="IPR011993">
    <property type="entry name" value="PH-like_dom_sf"/>
</dbReference>
<feature type="domain" description="PH" evidence="31">
    <location>
        <begin position="1111"/>
        <end position="1314"/>
    </location>
</feature>
<evidence type="ECO:0000259" key="35">
    <source>
        <dbReference type="PROSITE" id="PS51859"/>
    </source>
</evidence>